<feature type="region of interest" description="Disordered" evidence="1">
    <location>
        <begin position="172"/>
        <end position="201"/>
    </location>
</feature>
<evidence type="ECO:0000313" key="3">
    <source>
        <dbReference type="EMBL" id="AKK04874.1"/>
    </source>
</evidence>
<dbReference type="STRING" id="571915.CMUST_02650"/>
<keyword evidence="4" id="KW-1185">Reference proteome</keyword>
<protein>
    <submittedName>
        <fullName evidence="3">Type VII secretion-associated protein</fullName>
    </submittedName>
</protein>
<evidence type="ECO:0000256" key="2">
    <source>
        <dbReference type="SAM" id="Phobius"/>
    </source>
</evidence>
<dbReference type="OrthoDB" id="4428093at2"/>
<keyword evidence="2" id="KW-1133">Transmembrane helix</keyword>
<accession>A0A0G3GUP5</accession>
<dbReference type="InterPro" id="IPR023840">
    <property type="entry name" value="T7SS_Rv3446c"/>
</dbReference>
<dbReference type="KEGG" id="cmv:CMUST_02650"/>
<dbReference type="NCBIfam" id="TIGR03931">
    <property type="entry name" value="T7SS_Rv3446c"/>
    <property type="match status" value="1"/>
</dbReference>
<proteinExistence type="predicted"/>
<organism evidence="3 4">
    <name type="scientific">Corynebacterium mustelae</name>
    <dbReference type="NCBI Taxonomy" id="571915"/>
    <lineage>
        <taxon>Bacteria</taxon>
        <taxon>Bacillati</taxon>
        <taxon>Actinomycetota</taxon>
        <taxon>Actinomycetes</taxon>
        <taxon>Mycobacteriales</taxon>
        <taxon>Corynebacteriaceae</taxon>
        <taxon>Corynebacterium</taxon>
    </lineage>
</organism>
<reference evidence="3 4" key="1">
    <citation type="journal article" date="2015" name="Genome Announc.">
        <title>Complete Genome Sequence of the Type Strain Corynebacterium mustelae DSM 45274, Isolated from Various Tissues of a Male Ferret with Lethal Sepsis.</title>
        <authorList>
            <person name="Ruckert C."/>
            <person name="Eimer J."/>
            <person name="Winkler A."/>
            <person name="Tauch A."/>
        </authorList>
    </citation>
    <scope>NUCLEOTIDE SEQUENCE [LARGE SCALE GENOMIC DNA]</scope>
    <source>
        <strain evidence="3 4">DSM 45274</strain>
    </source>
</reference>
<dbReference type="EMBL" id="CP011542">
    <property type="protein sequence ID" value="AKK04874.1"/>
    <property type="molecule type" value="Genomic_DNA"/>
</dbReference>
<feature type="transmembrane region" description="Helical" evidence="2">
    <location>
        <begin position="143"/>
        <end position="164"/>
    </location>
</feature>
<dbReference type="AlphaFoldDB" id="A0A0G3GUP5"/>
<keyword evidence="2" id="KW-0472">Membrane</keyword>
<dbReference type="Proteomes" id="UP000035199">
    <property type="component" value="Chromosome"/>
</dbReference>
<dbReference type="RefSeq" id="WP_047261211.1">
    <property type="nucleotide sequence ID" value="NZ_CP011542.1"/>
</dbReference>
<keyword evidence="2" id="KW-0812">Transmembrane</keyword>
<dbReference type="PATRIC" id="fig|571915.4.peg.561"/>
<name>A0A0G3GUP5_9CORY</name>
<reference evidence="4" key="2">
    <citation type="submission" date="2015-05" db="EMBL/GenBank/DDBJ databases">
        <title>Complete genome sequence of Corynebacterium mustelae DSM 45274, isolated from various tissues of a male ferret with lethal sepsis.</title>
        <authorList>
            <person name="Ruckert C."/>
            <person name="Albersmeier A."/>
            <person name="Winkler A."/>
            <person name="Tauch A."/>
        </authorList>
    </citation>
    <scope>NUCLEOTIDE SEQUENCE [LARGE SCALE GENOMIC DNA]</scope>
    <source>
        <strain evidence="4">DSM 45274</strain>
    </source>
</reference>
<evidence type="ECO:0000256" key="1">
    <source>
        <dbReference type="SAM" id="MobiDB-lite"/>
    </source>
</evidence>
<sequence>MTHIRPELETYDLIITVLDTASIFEGKETAYRYDLPAAGIRDGWAMPAIIEQTQKLLNPGWPDVTIGIDAATDVTEQLIRALACEGASATAIDDFMEEPLPDGIPGPVVDLGVQPPTTMFPPQRLVPSAAESKSRRQSKLTVYGLYAAMVLVVVGVCLVSWWAVSTDQSAAVPPAPAADSARETAASQRITPATVPPEAPTTRYEYGHVALRLPAGFRVEDGPKPGLFRAIGTDENLRVLVAIDPLFDADPAAVVTELETLIANEEVMTKVKPLGIGRGPEIGYQETPGDGSGVLWVAWVDGEHLFSVGCQTRNGVWTIPQKSICRQAAESLEILTTPTSGGV</sequence>
<evidence type="ECO:0000313" key="4">
    <source>
        <dbReference type="Proteomes" id="UP000035199"/>
    </source>
</evidence>
<gene>
    <name evidence="3" type="ORF">CMUST_02650</name>
</gene>